<dbReference type="PANTHER" id="PTHR43133">
    <property type="entry name" value="RNA POLYMERASE ECF-TYPE SIGMA FACTO"/>
    <property type="match status" value="1"/>
</dbReference>
<dbReference type="SUPFAM" id="SSF88946">
    <property type="entry name" value="Sigma2 domain of RNA polymerase sigma factors"/>
    <property type="match status" value="1"/>
</dbReference>
<sequence>MVGDKKKNILESFAASYGELLRHLSRRHGRDVDADDVLQDTFLRLQSIPVETDIKNPRSYLFRMADNQATDHIRGRRSLERYLSSVELPDSADDRPSPERVVDYRQRLGSLEQAISELTPRQRQVFLMHKFDGLSHAEIARDLKITKSAVEKLVMKALAHLRDRLGDLID</sequence>
<evidence type="ECO:0000259" key="6">
    <source>
        <dbReference type="Pfam" id="PF08281"/>
    </source>
</evidence>
<dbReference type="InterPro" id="IPR014284">
    <property type="entry name" value="RNA_pol_sigma-70_dom"/>
</dbReference>
<dbReference type="CDD" id="cd06171">
    <property type="entry name" value="Sigma70_r4"/>
    <property type="match status" value="1"/>
</dbReference>
<comment type="similarity">
    <text evidence="1">Belongs to the sigma-70 factor family. ECF subfamily.</text>
</comment>
<dbReference type="RefSeq" id="WP_051376982.1">
    <property type="nucleotide sequence ID" value="NZ_CP049218.1"/>
</dbReference>
<dbReference type="EMBL" id="CP049218">
    <property type="protein sequence ID" value="QTG16483.1"/>
    <property type="molecule type" value="Genomic_DNA"/>
</dbReference>
<evidence type="ECO:0000259" key="5">
    <source>
        <dbReference type="Pfam" id="PF04542"/>
    </source>
</evidence>
<evidence type="ECO:0000256" key="1">
    <source>
        <dbReference type="ARBA" id="ARBA00010641"/>
    </source>
</evidence>
<feature type="domain" description="RNA polymerase sigma-70 region 2" evidence="5">
    <location>
        <begin position="17"/>
        <end position="77"/>
    </location>
</feature>
<geneLocation type="plasmid" evidence="7 8">
    <name>pQ15_94_1</name>
</geneLocation>
<feature type="domain" description="RNA polymerase sigma factor 70 region 4 type 2" evidence="6">
    <location>
        <begin position="110"/>
        <end position="161"/>
    </location>
</feature>
<evidence type="ECO:0000313" key="7">
    <source>
        <dbReference type="EMBL" id="QTG16483.1"/>
    </source>
</evidence>
<organism evidence="7 8">
    <name type="scientific">Agrobacterium tumefaciens</name>
    <dbReference type="NCBI Taxonomy" id="358"/>
    <lineage>
        <taxon>Bacteria</taxon>
        <taxon>Pseudomonadati</taxon>
        <taxon>Pseudomonadota</taxon>
        <taxon>Alphaproteobacteria</taxon>
        <taxon>Hyphomicrobiales</taxon>
        <taxon>Rhizobiaceae</taxon>
        <taxon>Rhizobium/Agrobacterium group</taxon>
        <taxon>Agrobacterium</taxon>
        <taxon>Agrobacterium tumefaciens complex</taxon>
    </lineage>
</organism>
<dbReference type="InterPro" id="IPR013249">
    <property type="entry name" value="RNA_pol_sigma70_r4_t2"/>
</dbReference>
<dbReference type="Pfam" id="PF04542">
    <property type="entry name" value="Sigma70_r2"/>
    <property type="match status" value="1"/>
</dbReference>
<keyword evidence="7" id="KW-0614">Plasmid</keyword>
<evidence type="ECO:0000256" key="4">
    <source>
        <dbReference type="ARBA" id="ARBA00023163"/>
    </source>
</evidence>
<name>A0AAJ4TCZ6_AGRTU</name>
<gene>
    <name evidence="7" type="ORF">G6M86_24530</name>
</gene>
<evidence type="ECO:0000313" key="8">
    <source>
        <dbReference type="Proteomes" id="UP000663946"/>
    </source>
</evidence>
<dbReference type="SUPFAM" id="SSF88659">
    <property type="entry name" value="Sigma3 and sigma4 domains of RNA polymerase sigma factors"/>
    <property type="match status" value="1"/>
</dbReference>
<proteinExistence type="inferred from homology"/>
<keyword evidence="4" id="KW-0804">Transcription</keyword>
<dbReference type="Gene3D" id="1.10.1740.10">
    <property type="match status" value="1"/>
</dbReference>
<reference evidence="7" key="1">
    <citation type="submission" date="2020-02" db="EMBL/GenBank/DDBJ databases">
        <title>Unexpected conservation and global transmission of agrobacterial virulence plasmids.</title>
        <authorList>
            <person name="Weisberg A.J."/>
            <person name="Davis E.W. II"/>
            <person name="Tabima J.R."/>
            <person name="Belcher M.S."/>
            <person name="Miller M."/>
            <person name="Kuo C.-H."/>
            <person name="Loper J.E."/>
            <person name="Grunwald N.J."/>
            <person name="Putnam M.L."/>
            <person name="Chang J.H."/>
        </authorList>
    </citation>
    <scope>NUCLEOTIDE SEQUENCE</scope>
    <source>
        <strain evidence="7">Q15/94</strain>
        <plasmid evidence="7">pQ15_94_1</plasmid>
    </source>
</reference>
<dbReference type="Pfam" id="PF08281">
    <property type="entry name" value="Sigma70_r4_2"/>
    <property type="match status" value="1"/>
</dbReference>
<dbReference type="PANTHER" id="PTHR43133:SF63">
    <property type="entry name" value="RNA POLYMERASE SIGMA FACTOR FECI-RELATED"/>
    <property type="match status" value="1"/>
</dbReference>
<dbReference type="Proteomes" id="UP000663946">
    <property type="component" value="Plasmid pQ15_94_1"/>
</dbReference>
<dbReference type="GO" id="GO:0016987">
    <property type="term" value="F:sigma factor activity"/>
    <property type="evidence" value="ECO:0007669"/>
    <property type="project" value="UniProtKB-KW"/>
</dbReference>
<evidence type="ECO:0000256" key="3">
    <source>
        <dbReference type="ARBA" id="ARBA00023082"/>
    </source>
</evidence>
<dbReference type="InterPro" id="IPR013325">
    <property type="entry name" value="RNA_pol_sigma_r2"/>
</dbReference>
<dbReference type="AlphaFoldDB" id="A0AAJ4TCZ6"/>
<dbReference type="InterPro" id="IPR007627">
    <property type="entry name" value="RNA_pol_sigma70_r2"/>
</dbReference>
<dbReference type="InterPro" id="IPR036388">
    <property type="entry name" value="WH-like_DNA-bd_sf"/>
</dbReference>
<dbReference type="InterPro" id="IPR013324">
    <property type="entry name" value="RNA_pol_sigma_r3/r4-like"/>
</dbReference>
<dbReference type="InterPro" id="IPR039425">
    <property type="entry name" value="RNA_pol_sigma-70-like"/>
</dbReference>
<dbReference type="NCBIfam" id="TIGR02937">
    <property type="entry name" value="sigma70-ECF"/>
    <property type="match status" value="1"/>
</dbReference>
<dbReference type="GO" id="GO:0003677">
    <property type="term" value="F:DNA binding"/>
    <property type="evidence" value="ECO:0007669"/>
    <property type="project" value="InterPro"/>
</dbReference>
<dbReference type="GO" id="GO:0006352">
    <property type="term" value="P:DNA-templated transcription initiation"/>
    <property type="evidence" value="ECO:0007669"/>
    <property type="project" value="InterPro"/>
</dbReference>
<protein>
    <submittedName>
        <fullName evidence="7">RNA polymerase sigma factor</fullName>
    </submittedName>
</protein>
<evidence type="ECO:0000256" key="2">
    <source>
        <dbReference type="ARBA" id="ARBA00023015"/>
    </source>
</evidence>
<accession>A0AAJ4TCZ6</accession>
<dbReference type="Gene3D" id="1.10.10.10">
    <property type="entry name" value="Winged helix-like DNA-binding domain superfamily/Winged helix DNA-binding domain"/>
    <property type="match status" value="1"/>
</dbReference>
<keyword evidence="3" id="KW-0731">Sigma factor</keyword>
<keyword evidence="2" id="KW-0805">Transcription regulation</keyword>